<name>A0ACB7TPL8_DIOAL</name>
<protein>
    <submittedName>
        <fullName evidence="1">Oleosin protein</fullName>
    </submittedName>
</protein>
<comment type="caution">
    <text evidence="1">The sequence shown here is derived from an EMBL/GenBank/DDBJ whole genome shotgun (WGS) entry which is preliminary data.</text>
</comment>
<reference evidence="2" key="1">
    <citation type="journal article" date="2022" name="Nat. Commun.">
        <title>Chromosome evolution and the genetic basis of agronomically important traits in greater yam.</title>
        <authorList>
            <person name="Bredeson J.V."/>
            <person name="Lyons J.B."/>
            <person name="Oniyinde I.O."/>
            <person name="Okereke N.R."/>
            <person name="Kolade O."/>
            <person name="Nnabue I."/>
            <person name="Nwadili C.O."/>
            <person name="Hribova E."/>
            <person name="Parker M."/>
            <person name="Nwogha J."/>
            <person name="Shu S."/>
            <person name="Carlson J."/>
            <person name="Kariba R."/>
            <person name="Muthemba S."/>
            <person name="Knop K."/>
            <person name="Barton G.J."/>
            <person name="Sherwood A.V."/>
            <person name="Lopez-Montes A."/>
            <person name="Asiedu R."/>
            <person name="Jamnadass R."/>
            <person name="Muchugi A."/>
            <person name="Goodstein D."/>
            <person name="Egesi C.N."/>
            <person name="Featherston J."/>
            <person name="Asfaw A."/>
            <person name="Simpson G.G."/>
            <person name="Dolezel J."/>
            <person name="Hendre P.S."/>
            <person name="Van Deynze A."/>
            <person name="Kumar P.L."/>
            <person name="Obidiegwu J.E."/>
            <person name="Bhattacharjee R."/>
            <person name="Rokhsar D.S."/>
        </authorList>
    </citation>
    <scope>NUCLEOTIDE SEQUENCE [LARGE SCALE GENOMIC DNA]</scope>
    <source>
        <strain evidence="2">cv. TDa95/00328</strain>
    </source>
</reference>
<organism evidence="1 2">
    <name type="scientific">Dioscorea alata</name>
    <name type="common">Purple yam</name>
    <dbReference type="NCBI Taxonomy" id="55571"/>
    <lineage>
        <taxon>Eukaryota</taxon>
        <taxon>Viridiplantae</taxon>
        <taxon>Streptophyta</taxon>
        <taxon>Embryophyta</taxon>
        <taxon>Tracheophyta</taxon>
        <taxon>Spermatophyta</taxon>
        <taxon>Magnoliopsida</taxon>
        <taxon>Liliopsida</taxon>
        <taxon>Dioscoreales</taxon>
        <taxon>Dioscoreaceae</taxon>
        <taxon>Dioscorea</taxon>
    </lineage>
</organism>
<dbReference type="EMBL" id="CM037030">
    <property type="protein sequence ID" value="KAH7650611.1"/>
    <property type="molecule type" value="Genomic_DNA"/>
</dbReference>
<proteinExistence type="predicted"/>
<gene>
    <name evidence="1" type="ORF">IHE45_20G000600</name>
</gene>
<keyword evidence="2" id="KW-1185">Reference proteome</keyword>
<evidence type="ECO:0000313" key="1">
    <source>
        <dbReference type="EMBL" id="KAH7650611.1"/>
    </source>
</evidence>
<accession>A0ACB7TPL8</accession>
<sequence>MADHQGGSTNRLFGGLQHRAPNQAQLVGFLTLIVSGGILLMLSGLTITGLVMGLIVFAPIILITGPLWFPAAVVLFISAAVVLSTCGVGVAVLAAVTWLYRYFTGRHPLGSDRLDYARSRIADTATHVKDYAREYSGYLQSRVKDAAPGA</sequence>
<evidence type="ECO:0000313" key="2">
    <source>
        <dbReference type="Proteomes" id="UP000827976"/>
    </source>
</evidence>
<dbReference type="Proteomes" id="UP000827976">
    <property type="component" value="Chromosome 20"/>
</dbReference>